<feature type="transmembrane region" description="Helical" evidence="6">
    <location>
        <begin position="286"/>
        <end position="305"/>
    </location>
</feature>
<accession>A0ABP6VLI0</accession>
<evidence type="ECO:0000256" key="1">
    <source>
        <dbReference type="ARBA" id="ARBA00004651"/>
    </source>
</evidence>
<reference evidence="9" key="1">
    <citation type="journal article" date="2019" name="Int. J. Syst. Evol. Microbiol.">
        <title>The Global Catalogue of Microorganisms (GCM) 10K type strain sequencing project: providing services to taxonomists for standard genome sequencing and annotation.</title>
        <authorList>
            <consortium name="The Broad Institute Genomics Platform"/>
            <consortium name="The Broad Institute Genome Sequencing Center for Infectious Disease"/>
            <person name="Wu L."/>
            <person name="Ma J."/>
        </authorList>
    </citation>
    <scope>NUCLEOTIDE SEQUENCE [LARGE SCALE GENOMIC DNA]</scope>
    <source>
        <strain evidence="9">JCM 17326</strain>
    </source>
</reference>
<comment type="subcellular location">
    <subcellularLocation>
        <location evidence="1">Cell membrane</location>
        <topology evidence="1">Multi-pass membrane protein</topology>
    </subcellularLocation>
</comment>
<feature type="transmembrane region" description="Helical" evidence="6">
    <location>
        <begin position="344"/>
        <end position="368"/>
    </location>
</feature>
<feature type="transmembrane region" description="Helical" evidence="6">
    <location>
        <begin position="78"/>
        <end position="98"/>
    </location>
</feature>
<keyword evidence="2" id="KW-1003">Cell membrane</keyword>
<comment type="caution">
    <text evidence="8">The sequence shown here is derived from an EMBL/GenBank/DDBJ whole genome shotgun (WGS) entry which is preliminary data.</text>
</comment>
<feature type="transmembrane region" description="Helical" evidence="6">
    <location>
        <begin position="249"/>
        <end position="274"/>
    </location>
</feature>
<sequence>MSSLAGTRRRIPPLGLLITGQGLSSLGDQFFVIALPVIVLPRQGTGALALILTVYGVSRLAGLLLGGPLADRFAPRQIMLVADVVRAATVGVLCLLIWTAQAGIWELCAGSVVLGLAGGAFLPANFSIIPAIVDEPRIQRATGLNYAVTQAVTLGGPVLAGIVVTQLGAGPALGVDVLSYGVSVATLWLIGRGQRYVPAAAPATGGAGLRTVMREFPLLKVIMVLAAIGNIGFAGVLEVGLPVLLQQSVPAFATAYGIVLGAFGLGALLGSLAASALPAPRHPVRVAVALLLPQAVLLGGAGLVQPGVLSALLFLGVGVANAASNVMMMTLIQTTVPAEVRGRVSGALLVASVGFFPIGALLAGVLAGAAGPRAVFFVAAALVGATSVAGLLSRPVRSYAKGGESHEVRHP</sequence>
<evidence type="ECO:0000256" key="3">
    <source>
        <dbReference type="ARBA" id="ARBA00022692"/>
    </source>
</evidence>
<feature type="transmembrane region" description="Helical" evidence="6">
    <location>
        <begin position="104"/>
        <end position="132"/>
    </location>
</feature>
<protein>
    <submittedName>
        <fullName evidence="8">MFS transporter</fullName>
    </submittedName>
</protein>
<dbReference type="InterPro" id="IPR020846">
    <property type="entry name" value="MFS_dom"/>
</dbReference>
<keyword evidence="4 6" id="KW-1133">Transmembrane helix</keyword>
<keyword evidence="9" id="KW-1185">Reference proteome</keyword>
<dbReference type="PANTHER" id="PTHR23513">
    <property type="entry name" value="INTEGRAL MEMBRANE EFFLUX PROTEIN-RELATED"/>
    <property type="match status" value="1"/>
</dbReference>
<feature type="transmembrane region" description="Helical" evidence="6">
    <location>
        <begin position="144"/>
        <end position="164"/>
    </location>
</feature>
<keyword evidence="3 6" id="KW-0812">Transmembrane</keyword>
<dbReference type="PANTHER" id="PTHR23513:SF11">
    <property type="entry name" value="STAPHYLOFERRIN A TRANSPORTER"/>
    <property type="match status" value="1"/>
</dbReference>
<dbReference type="Gene3D" id="1.20.1250.20">
    <property type="entry name" value="MFS general substrate transporter like domains"/>
    <property type="match status" value="1"/>
</dbReference>
<feature type="transmembrane region" description="Helical" evidence="6">
    <location>
        <begin position="12"/>
        <end position="40"/>
    </location>
</feature>
<dbReference type="RefSeq" id="WP_345560062.1">
    <property type="nucleotide sequence ID" value="NZ_BAABDQ010000003.1"/>
</dbReference>
<evidence type="ECO:0000256" key="5">
    <source>
        <dbReference type="ARBA" id="ARBA00023136"/>
    </source>
</evidence>
<keyword evidence="5 6" id="KW-0472">Membrane</keyword>
<evidence type="ECO:0000256" key="4">
    <source>
        <dbReference type="ARBA" id="ARBA00022989"/>
    </source>
</evidence>
<evidence type="ECO:0000259" key="7">
    <source>
        <dbReference type="PROSITE" id="PS50850"/>
    </source>
</evidence>
<dbReference type="Proteomes" id="UP001500630">
    <property type="component" value="Unassembled WGS sequence"/>
</dbReference>
<evidence type="ECO:0000313" key="9">
    <source>
        <dbReference type="Proteomes" id="UP001500630"/>
    </source>
</evidence>
<proteinExistence type="predicted"/>
<dbReference type="InterPro" id="IPR036259">
    <property type="entry name" value="MFS_trans_sf"/>
</dbReference>
<evidence type="ECO:0000256" key="2">
    <source>
        <dbReference type="ARBA" id="ARBA00022475"/>
    </source>
</evidence>
<feature type="domain" description="Major facilitator superfamily (MFS) profile" evidence="7">
    <location>
        <begin position="8"/>
        <end position="398"/>
    </location>
</feature>
<dbReference type="PROSITE" id="PS50850">
    <property type="entry name" value="MFS"/>
    <property type="match status" value="1"/>
</dbReference>
<feature type="transmembrane region" description="Helical" evidence="6">
    <location>
        <begin position="374"/>
        <end position="392"/>
    </location>
</feature>
<feature type="transmembrane region" description="Helical" evidence="6">
    <location>
        <begin position="46"/>
        <end position="66"/>
    </location>
</feature>
<feature type="transmembrane region" description="Helical" evidence="6">
    <location>
        <begin position="311"/>
        <end position="332"/>
    </location>
</feature>
<dbReference type="SUPFAM" id="SSF103473">
    <property type="entry name" value="MFS general substrate transporter"/>
    <property type="match status" value="1"/>
</dbReference>
<dbReference type="Pfam" id="PF07690">
    <property type="entry name" value="MFS_1"/>
    <property type="match status" value="1"/>
</dbReference>
<feature type="transmembrane region" description="Helical" evidence="6">
    <location>
        <begin position="170"/>
        <end position="190"/>
    </location>
</feature>
<dbReference type="InterPro" id="IPR011701">
    <property type="entry name" value="MFS"/>
</dbReference>
<gene>
    <name evidence="8" type="ORF">GCM10022419_017230</name>
</gene>
<feature type="transmembrane region" description="Helical" evidence="6">
    <location>
        <begin position="218"/>
        <end position="237"/>
    </location>
</feature>
<name>A0ABP6VLI0_9ACTN</name>
<dbReference type="CDD" id="cd06173">
    <property type="entry name" value="MFS_MefA_like"/>
    <property type="match status" value="1"/>
</dbReference>
<organism evidence="8 9">
    <name type="scientific">Nonomuraea rosea</name>
    <dbReference type="NCBI Taxonomy" id="638574"/>
    <lineage>
        <taxon>Bacteria</taxon>
        <taxon>Bacillati</taxon>
        <taxon>Actinomycetota</taxon>
        <taxon>Actinomycetes</taxon>
        <taxon>Streptosporangiales</taxon>
        <taxon>Streptosporangiaceae</taxon>
        <taxon>Nonomuraea</taxon>
    </lineage>
</organism>
<evidence type="ECO:0000313" key="8">
    <source>
        <dbReference type="EMBL" id="GAA3537809.1"/>
    </source>
</evidence>
<evidence type="ECO:0000256" key="6">
    <source>
        <dbReference type="SAM" id="Phobius"/>
    </source>
</evidence>
<dbReference type="EMBL" id="BAABDQ010000003">
    <property type="protein sequence ID" value="GAA3537809.1"/>
    <property type="molecule type" value="Genomic_DNA"/>
</dbReference>